<reference evidence="1" key="2">
    <citation type="journal article" date="2015" name="Fish Shellfish Immunol.">
        <title>Early steps in the European eel (Anguilla anguilla)-Vibrio vulnificus interaction in the gills: Role of the RtxA13 toxin.</title>
        <authorList>
            <person name="Callol A."/>
            <person name="Pajuelo D."/>
            <person name="Ebbesson L."/>
            <person name="Teles M."/>
            <person name="MacKenzie S."/>
            <person name="Amaro C."/>
        </authorList>
    </citation>
    <scope>NUCLEOTIDE SEQUENCE</scope>
</reference>
<sequence>MIKPKYLYINLNVQRHIVMISCIDFGNSSDAKYAFSRVAKM</sequence>
<protein>
    <submittedName>
        <fullName evidence="1">Uncharacterized protein</fullName>
    </submittedName>
</protein>
<name>A0A0E9W7R2_ANGAN</name>
<reference evidence="1" key="1">
    <citation type="submission" date="2014-11" db="EMBL/GenBank/DDBJ databases">
        <authorList>
            <person name="Amaro Gonzalez C."/>
        </authorList>
    </citation>
    <scope>NUCLEOTIDE SEQUENCE</scope>
</reference>
<accession>A0A0E9W7R2</accession>
<organism evidence="1">
    <name type="scientific">Anguilla anguilla</name>
    <name type="common">European freshwater eel</name>
    <name type="synonym">Muraena anguilla</name>
    <dbReference type="NCBI Taxonomy" id="7936"/>
    <lineage>
        <taxon>Eukaryota</taxon>
        <taxon>Metazoa</taxon>
        <taxon>Chordata</taxon>
        <taxon>Craniata</taxon>
        <taxon>Vertebrata</taxon>
        <taxon>Euteleostomi</taxon>
        <taxon>Actinopterygii</taxon>
        <taxon>Neopterygii</taxon>
        <taxon>Teleostei</taxon>
        <taxon>Anguilliformes</taxon>
        <taxon>Anguillidae</taxon>
        <taxon>Anguilla</taxon>
    </lineage>
</organism>
<proteinExistence type="predicted"/>
<evidence type="ECO:0000313" key="1">
    <source>
        <dbReference type="EMBL" id="JAH85625.1"/>
    </source>
</evidence>
<dbReference type="AlphaFoldDB" id="A0A0E9W7R2"/>
<dbReference type="EMBL" id="GBXM01022952">
    <property type="protein sequence ID" value="JAH85625.1"/>
    <property type="molecule type" value="Transcribed_RNA"/>
</dbReference>